<protein>
    <submittedName>
        <fullName evidence="1">Uncharacterized protein</fullName>
    </submittedName>
</protein>
<gene>
    <name evidence="1" type="ORF">JI435_422170</name>
</gene>
<accession>A0A7U2FH83</accession>
<dbReference type="EMBL" id="CP069040">
    <property type="protein sequence ID" value="QRD05232.1"/>
    <property type="molecule type" value="Genomic_DNA"/>
</dbReference>
<sequence>MVNHSLPVPRKTSFCATFRLIPASAQWSPARHHKSRCPPEDPPANLPLIWTALSRDKMTRMLSRCERTLPLYAAGR</sequence>
<evidence type="ECO:0000313" key="1">
    <source>
        <dbReference type="EMBL" id="QRD05232.1"/>
    </source>
</evidence>
<organism evidence="1 2">
    <name type="scientific">Phaeosphaeria nodorum (strain SN15 / ATCC MYA-4574 / FGSC 10173)</name>
    <name type="common">Glume blotch fungus</name>
    <name type="synonym">Parastagonospora nodorum</name>
    <dbReference type="NCBI Taxonomy" id="321614"/>
    <lineage>
        <taxon>Eukaryota</taxon>
        <taxon>Fungi</taxon>
        <taxon>Dikarya</taxon>
        <taxon>Ascomycota</taxon>
        <taxon>Pezizomycotina</taxon>
        <taxon>Dothideomycetes</taxon>
        <taxon>Pleosporomycetidae</taxon>
        <taxon>Pleosporales</taxon>
        <taxon>Pleosporineae</taxon>
        <taxon>Phaeosphaeriaceae</taxon>
        <taxon>Parastagonospora</taxon>
    </lineage>
</organism>
<evidence type="ECO:0000313" key="2">
    <source>
        <dbReference type="Proteomes" id="UP000663193"/>
    </source>
</evidence>
<proteinExistence type="predicted"/>
<dbReference type="Proteomes" id="UP000663193">
    <property type="component" value="Chromosome 18"/>
</dbReference>
<dbReference type="VEuPathDB" id="FungiDB:JI435_422170"/>
<keyword evidence="2" id="KW-1185">Reference proteome</keyword>
<reference evidence="2" key="1">
    <citation type="journal article" date="2021" name="BMC Genomics">
        <title>Chromosome-level genome assembly and manually-curated proteome of model necrotroph Parastagonospora nodorum Sn15 reveals a genome-wide trove of candidate effector homologs, and redundancy of virulence-related functions within an accessory chromosome.</title>
        <authorList>
            <person name="Bertazzoni S."/>
            <person name="Jones D.A.B."/>
            <person name="Phan H.T."/>
            <person name="Tan K.-C."/>
            <person name="Hane J.K."/>
        </authorList>
    </citation>
    <scope>NUCLEOTIDE SEQUENCE [LARGE SCALE GENOMIC DNA]</scope>
    <source>
        <strain evidence="2">SN15 / ATCC MYA-4574 / FGSC 10173)</strain>
    </source>
</reference>
<name>A0A7U2FH83_PHANO</name>
<dbReference type="AlphaFoldDB" id="A0A7U2FH83"/>